<proteinExistence type="predicted"/>
<sequence>MTADTSKPDTPVARSSTRGMIGQGFYNAHSRPQLEASLAVLPFLDRAIEDLRGQARSDTVTLADFGCSEGRNSILIMHHAIQKLQGGHTGAVHTVHSDLPTNDFTELLRGLRPNGVSVFGEANVYSSIVGGSMYDQLLPPDSVDLAMTFNAIAFFSKRPCPDLPGYILPNGPSRIRKNGIVTAEERAKFAKQADLDLTDFLLARADELRGGGHVLVQVFGVRDGAATTDGLYDLLNDAVCHFVETGYISADTYRRYYQPIYLRNEEELVSPVISGGNPASKLFELVESTSYEVAIDFVTEYQRSGDVQAYAKAYVAFFRAFTEAVLRAALPADGNREQLIKDIYKKAEHLLMIRPELYPPRYLAVAMLLKRKPKTS</sequence>
<dbReference type="GO" id="GO:0032259">
    <property type="term" value="P:methylation"/>
    <property type="evidence" value="ECO:0007669"/>
    <property type="project" value="UniProtKB-KW"/>
</dbReference>
<evidence type="ECO:0000313" key="3">
    <source>
        <dbReference type="EMBL" id="SMP03180.1"/>
    </source>
</evidence>
<name>A0ABY1NAV9_9HYPH</name>
<dbReference type="SUPFAM" id="SSF53335">
    <property type="entry name" value="S-adenosyl-L-methionine-dependent methyltransferases"/>
    <property type="match status" value="1"/>
</dbReference>
<dbReference type="EMBL" id="FXTT01000001">
    <property type="protein sequence ID" value="SMP03180.1"/>
    <property type="molecule type" value="Genomic_DNA"/>
</dbReference>
<dbReference type="GO" id="GO:0008168">
    <property type="term" value="F:methyltransferase activity"/>
    <property type="evidence" value="ECO:0007669"/>
    <property type="project" value="UniProtKB-KW"/>
</dbReference>
<keyword evidence="2" id="KW-0460">Magnesium</keyword>
<keyword evidence="4" id="KW-1185">Reference proteome</keyword>
<protein>
    <submittedName>
        <fullName evidence="3">SAM dependent carboxyl methyltransferase</fullName>
    </submittedName>
</protein>
<dbReference type="InterPro" id="IPR005299">
    <property type="entry name" value="MeTrfase_7"/>
</dbReference>
<keyword evidence="3" id="KW-0489">Methyltransferase</keyword>
<evidence type="ECO:0000256" key="2">
    <source>
        <dbReference type="ARBA" id="ARBA00022842"/>
    </source>
</evidence>
<dbReference type="Pfam" id="PF03492">
    <property type="entry name" value="Methyltransf_7"/>
    <property type="match status" value="1"/>
</dbReference>
<comment type="caution">
    <text evidence="3">The sequence shown here is derived from an EMBL/GenBank/DDBJ whole genome shotgun (WGS) entry which is preliminary data.</text>
</comment>
<evidence type="ECO:0000313" key="4">
    <source>
        <dbReference type="Proteomes" id="UP001157914"/>
    </source>
</evidence>
<dbReference type="InterPro" id="IPR029063">
    <property type="entry name" value="SAM-dependent_MTases_sf"/>
</dbReference>
<dbReference type="PANTHER" id="PTHR31009">
    <property type="entry name" value="S-ADENOSYL-L-METHIONINE:CARBOXYL METHYLTRANSFERASE FAMILY PROTEIN"/>
    <property type="match status" value="1"/>
</dbReference>
<dbReference type="Gene3D" id="1.10.1200.270">
    <property type="entry name" value="Methyltransferase, alpha-helical capping domain"/>
    <property type="match status" value="1"/>
</dbReference>
<accession>A0ABY1NAV9</accession>
<dbReference type="Gene3D" id="3.40.50.150">
    <property type="entry name" value="Vaccinia Virus protein VP39"/>
    <property type="match status" value="1"/>
</dbReference>
<dbReference type="RefSeq" id="WP_155190815.1">
    <property type="nucleotide sequence ID" value="NZ_BAAAEA010000001.1"/>
</dbReference>
<keyword evidence="1" id="KW-0479">Metal-binding</keyword>
<evidence type="ECO:0000256" key="1">
    <source>
        <dbReference type="ARBA" id="ARBA00022723"/>
    </source>
</evidence>
<dbReference type="InterPro" id="IPR042086">
    <property type="entry name" value="MeTrfase_capping"/>
</dbReference>
<reference evidence="3 4" key="1">
    <citation type="submission" date="2017-05" db="EMBL/GenBank/DDBJ databases">
        <authorList>
            <person name="Varghese N."/>
            <person name="Submissions S."/>
        </authorList>
    </citation>
    <scope>NUCLEOTIDE SEQUENCE [LARGE SCALE GENOMIC DNA]</scope>
    <source>
        <strain evidence="3 4">DSM 15949</strain>
    </source>
</reference>
<gene>
    <name evidence="3" type="ORF">SAMN06265374_0522</name>
</gene>
<organism evidence="3 4">
    <name type="scientific">Roseibium denhamense</name>
    <dbReference type="NCBI Taxonomy" id="76305"/>
    <lineage>
        <taxon>Bacteria</taxon>
        <taxon>Pseudomonadati</taxon>
        <taxon>Pseudomonadota</taxon>
        <taxon>Alphaproteobacteria</taxon>
        <taxon>Hyphomicrobiales</taxon>
        <taxon>Stappiaceae</taxon>
        <taxon>Roseibium</taxon>
    </lineage>
</organism>
<keyword evidence="3" id="KW-0808">Transferase</keyword>
<dbReference type="Proteomes" id="UP001157914">
    <property type="component" value="Unassembled WGS sequence"/>
</dbReference>